<dbReference type="RefSeq" id="WP_110500384.1">
    <property type="nucleotide sequence ID" value="NZ_QJVD01000006.1"/>
</dbReference>
<dbReference type="OrthoDB" id="128089at2"/>
<feature type="domain" description="AAA" evidence="1">
    <location>
        <begin position="39"/>
        <end position="125"/>
    </location>
</feature>
<sequence length="171" mass="18809">MSPAGGTPTAAPTPWFRPLTTVEQDHSIRWTGRERAKTILALDLPEMRQLIQADPKYLSRVDTPVLIDEWQHVPEVWHRARRLADSDSTGERFILAGSAAPVGAHLHSGAGRIISFRMRLLSIAERHLATPTVRSAICSMETSLTSTVPVTSNCATMSARSSPLASRRFGR</sequence>
<evidence type="ECO:0000313" key="2">
    <source>
        <dbReference type="EMBL" id="PYI68169.1"/>
    </source>
</evidence>
<dbReference type="InterPro" id="IPR041682">
    <property type="entry name" value="AAA_14"/>
</dbReference>
<name>A0A2V5L9L7_9MICC</name>
<dbReference type="AlphaFoldDB" id="A0A2V5L9L7"/>
<comment type="caution">
    <text evidence="2">The sequence shown here is derived from an EMBL/GenBank/DDBJ whole genome shotgun (WGS) entry which is preliminary data.</text>
</comment>
<organism evidence="2 3">
    <name type="scientific">Arthrobacter livingstonensis</name>
    <dbReference type="NCBI Taxonomy" id="670078"/>
    <lineage>
        <taxon>Bacteria</taxon>
        <taxon>Bacillati</taxon>
        <taxon>Actinomycetota</taxon>
        <taxon>Actinomycetes</taxon>
        <taxon>Micrococcales</taxon>
        <taxon>Micrococcaceae</taxon>
        <taxon>Arthrobacter</taxon>
    </lineage>
</organism>
<gene>
    <name evidence="2" type="ORF">CVV68_07505</name>
</gene>
<evidence type="ECO:0000259" key="1">
    <source>
        <dbReference type="Pfam" id="PF13173"/>
    </source>
</evidence>
<dbReference type="Pfam" id="PF13173">
    <property type="entry name" value="AAA_14"/>
    <property type="match status" value="1"/>
</dbReference>
<evidence type="ECO:0000313" key="3">
    <source>
        <dbReference type="Proteomes" id="UP000247832"/>
    </source>
</evidence>
<dbReference type="Proteomes" id="UP000247832">
    <property type="component" value="Unassembled WGS sequence"/>
</dbReference>
<reference evidence="2 3" key="1">
    <citation type="submission" date="2018-05" db="EMBL/GenBank/DDBJ databases">
        <title>Genetic diversity of glacier-inhabiting Cryobacterium bacteria in China and description of Cryobacterium mengkeensis sp. nov. and Arthrobacter glacialis sp. nov.</title>
        <authorList>
            <person name="Liu Q."/>
            <person name="Xin Y.-H."/>
        </authorList>
    </citation>
    <scope>NUCLEOTIDE SEQUENCE [LARGE SCALE GENOMIC DNA]</scope>
    <source>
        <strain evidence="2 3">LI2</strain>
    </source>
</reference>
<protein>
    <recommendedName>
        <fullName evidence="1">AAA domain-containing protein</fullName>
    </recommendedName>
</protein>
<keyword evidence="3" id="KW-1185">Reference proteome</keyword>
<proteinExistence type="predicted"/>
<accession>A0A2V5L9L7</accession>
<dbReference type="EMBL" id="QJVD01000006">
    <property type="protein sequence ID" value="PYI68169.1"/>
    <property type="molecule type" value="Genomic_DNA"/>
</dbReference>